<dbReference type="Pfam" id="PF00225">
    <property type="entry name" value="Kinesin"/>
    <property type="match status" value="1"/>
</dbReference>
<evidence type="ECO:0000313" key="8">
    <source>
        <dbReference type="EMBL" id="CEM05567.1"/>
    </source>
</evidence>
<dbReference type="EMBL" id="CDMZ01000055">
    <property type="protein sequence ID" value="CEM05567.1"/>
    <property type="molecule type" value="Genomic_DNA"/>
</dbReference>
<name>A0A0G4F118_9ALVE</name>
<proteinExistence type="inferred from homology"/>
<feature type="domain" description="Kinesin motor" evidence="7">
    <location>
        <begin position="1"/>
        <end position="340"/>
    </location>
</feature>
<dbReference type="SMART" id="SM00129">
    <property type="entry name" value="KISc"/>
    <property type="match status" value="1"/>
</dbReference>
<dbReference type="Gene3D" id="2.60.200.20">
    <property type="match status" value="1"/>
</dbReference>
<feature type="coiled-coil region" evidence="6">
    <location>
        <begin position="570"/>
        <end position="683"/>
    </location>
</feature>
<dbReference type="GO" id="GO:0005524">
    <property type="term" value="F:ATP binding"/>
    <property type="evidence" value="ECO:0007669"/>
    <property type="project" value="UniProtKB-UniRule"/>
</dbReference>
<dbReference type="SUPFAM" id="SSF49879">
    <property type="entry name" value="SMAD/FHA domain"/>
    <property type="match status" value="1"/>
</dbReference>
<evidence type="ECO:0000256" key="2">
    <source>
        <dbReference type="ARBA" id="ARBA00022840"/>
    </source>
</evidence>
<evidence type="ECO:0000256" key="4">
    <source>
        <dbReference type="ARBA" id="ARBA00023175"/>
    </source>
</evidence>
<feature type="coiled-coil region" evidence="6">
    <location>
        <begin position="975"/>
        <end position="1009"/>
    </location>
</feature>
<feature type="binding site" evidence="5">
    <location>
        <begin position="86"/>
        <end position="93"/>
    </location>
    <ligand>
        <name>ATP</name>
        <dbReference type="ChEBI" id="CHEBI:30616"/>
    </ligand>
</feature>
<evidence type="ECO:0000256" key="1">
    <source>
        <dbReference type="ARBA" id="ARBA00022741"/>
    </source>
</evidence>
<dbReference type="PANTHER" id="PTHR47117">
    <property type="entry name" value="STAR-RELATED LIPID TRANSFER PROTEIN 9"/>
    <property type="match status" value="1"/>
</dbReference>
<accession>A0A0G4F118</accession>
<dbReference type="InterPro" id="IPR027417">
    <property type="entry name" value="P-loop_NTPase"/>
</dbReference>
<evidence type="ECO:0000259" key="7">
    <source>
        <dbReference type="PROSITE" id="PS50067"/>
    </source>
</evidence>
<dbReference type="InterPro" id="IPR036961">
    <property type="entry name" value="Kinesin_motor_dom_sf"/>
</dbReference>
<dbReference type="InterPro" id="IPR001752">
    <property type="entry name" value="Kinesin_motor_dom"/>
</dbReference>
<evidence type="ECO:0000256" key="3">
    <source>
        <dbReference type="ARBA" id="ARBA00023054"/>
    </source>
</evidence>
<sequence>MNAELCIAMNGNMTTITNPEEDRQSRNFTFDYSYWSHDGFEELEDGYCRPKAGSKYADQRKVFEDMGKAVLDNAWEGYNAALFAYGQTGSGKSYSMVGYGANKGIVPMVCEEIFQRIQKNKKADKEFQVTVSMLEIYNEQVQDLLVKPSLRPKGGLNIRHTQQLGTFVQDLSTHAVDSYEDISRKLDEGTSNRTVGATLMNSTSSRAHTVLVIQFKQVTLDGSTKEAVSQKCSDINLVDLAGSERAGSTGATGDRLKEGCAINKSLSALGNVISALADKAAGKLKPGQVIPYRESALTKILQTALGGNSKSAMIAALSPASVNYEETMSTLRYADRVKQIKNDAQVNENPMEKLIRELKEENERLKKVAKGEYVPPEGGAGASQEEIDRIKKEYEEELAANKKALEEMQKGWKQRVAEQKQKDEKEGVQAACKGPALKNLNEDPFLTGKIVFALENGDSIIGKKDKEKPPKFLLGGLGIQKDHATVNCKKNEDEECWEVSVTAGVGRTCVNGEALEPGKSRKLEHKDRLLFGNHNLFVYFDPDELDKAMPDWETSMKEANKGAMGTMGASPEEAEKLKALQEKLEKEKKEAEKRMAEEKKVLEQRQKEWEARVKKQEAELANKPREAAQKLREQMRKEKEAQEAALRKQKEEIERKMKEMAANQEEEKRRQEAELRARQVLEEILTRAILLVEEANCMADEMGKAINFSTKLVTKADAATVAKKNVKKNAMQNTEIKIRVERYEDDVVQFWSLDTFEEKMFTMREIYNEWSESDDPDEFEWPGADPFESDPDALLMIGQSYLYMDPVMNLLDIDKEATPIFDYKGKKEGELVVGLLLDVEPAGRRKPDLTDFNTVEELKGYTLKLTVVIDSALRLNEKYCRNPEVVYHWIDGVSEYRHSVEEDFNANPKFNYTKDFLIPINDETLPWFTQAITFEVYGMVPKDDDKMNGRTMRGRKTTMLRGSMRLPGGLGGEDVTKLQTENDEMKQKLKEQEEALAAIEVEARKQGKTIYNPDGSVACSIM</sequence>
<keyword evidence="1 5" id="KW-0547">Nucleotide-binding</keyword>
<dbReference type="InterPro" id="IPR008984">
    <property type="entry name" value="SMAD_FHA_dom_sf"/>
</dbReference>
<comment type="similarity">
    <text evidence="5">Belongs to the TRAFAC class myosin-kinesin ATPase superfamily. Kinesin family.</text>
</comment>
<dbReference type="GO" id="GO:0003777">
    <property type="term" value="F:microtubule motor activity"/>
    <property type="evidence" value="ECO:0007669"/>
    <property type="project" value="InterPro"/>
</dbReference>
<keyword evidence="4 5" id="KW-0505">Motor protein</keyword>
<dbReference type="VEuPathDB" id="CryptoDB:Cvel_2638"/>
<reference evidence="8" key="1">
    <citation type="submission" date="2014-11" db="EMBL/GenBank/DDBJ databases">
        <authorList>
            <person name="Otto D Thomas"/>
            <person name="Naeem Raeece"/>
        </authorList>
    </citation>
    <scope>NUCLEOTIDE SEQUENCE</scope>
</reference>
<dbReference type="FunFam" id="3.40.850.10:FF:000063">
    <property type="entry name" value="Kinesin-like protein"/>
    <property type="match status" value="1"/>
</dbReference>
<dbReference type="PROSITE" id="PS50067">
    <property type="entry name" value="KINESIN_MOTOR_2"/>
    <property type="match status" value="1"/>
</dbReference>
<protein>
    <recommendedName>
        <fullName evidence="7">Kinesin motor domain-containing protein</fullName>
    </recommendedName>
</protein>
<dbReference type="AlphaFoldDB" id="A0A0G4F118"/>
<keyword evidence="3 6" id="KW-0175">Coiled coil</keyword>
<evidence type="ECO:0000256" key="6">
    <source>
        <dbReference type="SAM" id="Coils"/>
    </source>
</evidence>
<organism evidence="8">
    <name type="scientific">Chromera velia CCMP2878</name>
    <dbReference type="NCBI Taxonomy" id="1169474"/>
    <lineage>
        <taxon>Eukaryota</taxon>
        <taxon>Sar</taxon>
        <taxon>Alveolata</taxon>
        <taxon>Colpodellida</taxon>
        <taxon>Chromeraceae</taxon>
        <taxon>Chromera</taxon>
    </lineage>
</organism>
<dbReference type="GO" id="GO:0007018">
    <property type="term" value="P:microtubule-based movement"/>
    <property type="evidence" value="ECO:0007669"/>
    <property type="project" value="InterPro"/>
</dbReference>
<evidence type="ECO:0000256" key="5">
    <source>
        <dbReference type="PROSITE-ProRule" id="PRU00283"/>
    </source>
</evidence>
<dbReference type="GO" id="GO:0008017">
    <property type="term" value="F:microtubule binding"/>
    <property type="evidence" value="ECO:0007669"/>
    <property type="project" value="InterPro"/>
</dbReference>
<keyword evidence="2 5" id="KW-0067">ATP-binding</keyword>
<dbReference type="PhylomeDB" id="A0A0G4F118"/>
<gene>
    <name evidence="8" type="ORF">Cvel_2638</name>
</gene>
<dbReference type="Gene3D" id="3.40.850.10">
    <property type="entry name" value="Kinesin motor domain"/>
    <property type="match status" value="1"/>
</dbReference>
<feature type="coiled-coil region" evidence="6">
    <location>
        <begin position="351"/>
        <end position="422"/>
    </location>
</feature>
<dbReference type="SUPFAM" id="SSF52540">
    <property type="entry name" value="P-loop containing nucleoside triphosphate hydrolases"/>
    <property type="match status" value="1"/>
</dbReference>
<dbReference type="PRINTS" id="PR00380">
    <property type="entry name" value="KINESINHEAVY"/>
</dbReference>